<protein>
    <submittedName>
        <fullName evidence="2">Uncharacterized protein</fullName>
    </submittedName>
</protein>
<sequence length="266" mass="29669">PSRRLISIIISLEPIVLSPSGKGERARGGNRFPRYPPPPRGQFARKFIPGSRVKRANARPRHRSSKGRATPFDFGVIHGSPVHLLTCVTRGDASLLVIYREIHPRCGAGPEFDGALRGLRRPRPDLPSSSSCRIGRADGDADGAPVPRSSPVRPLAVFLPGVSFSRWTTTIGRVIWYNWLALITAAENVGVREAEVLTIFDNWTMTSTVKMVVCKFGNDGRVFKRRFFSMMFNLLEHMCCVSRISGLVEWKIIGGFLVFENLPRWS</sequence>
<feature type="region of interest" description="Disordered" evidence="1">
    <location>
        <begin position="20"/>
        <end position="41"/>
    </location>
</feature>
<organism evidence="2 3">
    <name type="scientific">Melipona bicolor</name>
    <dbReference type="NCBI Taxonomy" id="60889"/>
    <lineage>
        <taxon>Eukaryota</taxon>
        <taxon>Metazoa</taxon>
        <taxon>Ecdysozoa</taxon>
        <taxon>Arthropoda</taxon>
        <taxon>Hexapoda</taxon>
        <taxon>Insecta</taxon>
        <taxon>Pterygota</taxon>
        <taxon>Neoptera</taxon>
        <taxon>Endopterygota</taxon>
        <taxon>Hymenoptera</taxon>
        <taxon>Apocrita</taxon>
        <taxon>Aculeata</taxon>
        <taxon>Apoidea</taxon>
        <taxon>Anthophila</taxon>
        <taxon>Apidae</taxon>
        <taxon>Melipona</taxon>
    </lineage>
</organism>
<keyword evidence="3" id="KW-1185">Reference proteome</keyword>
<feature type="non-terminal residue" evidence="2">
    <location>
        <position position="1"/>
    </location>
</feature>
<dbReference type="AlphaFoldDB" id="A0AA40KPP7"/>
<evidence type="ECO:0000313" key="2">
    <source>
        <dbReference type="EMBL" id="KAK1128157.1"/>
    </source>
</evidence>
<name>A0AA40KPP7_9HYME</name>
<accession>A0AA40KPP7</accession>
<evidence type="ECO:0000256" key="1">
    <source>
        <dbReference type="SAM" id="MobiDB-lite"/>
    </source>
</evidence>
<dbReference type="EMBL" id="JAHYIQ010000011">
    <property type="protein sequence ID" value="KAK1128157.1"/>
    <property type="molecule type" value="Genomic_DNA"/>
</dbReference>
<proteinExistence type="predicted"/>
<gene>
    <name evidence="2" type="ORF">K0M31_003644</name>
</gene>
<reference evidence="2" key="1">
    <citation type="submission" date="2021-10" db="EMBL/GenBank/DDBJ databases">
        <title>Melipona bicolor Genome sequencing and assembly.</title>
        <authorList>
            <person name="Araujo N.S."/>
            <person name="Arias M.C."/>
        </authorList>
    </citation>
    <scope>NUCLEOTIDE SEQUENCE</scope>
    <source>
        <strain evidence="2">USP_2M_L1-L4_2017</strain>
        <tissue evidence="2">Whole body</tissue>
    </source>
</reference>
<comment type="caution">
    <text evidence="2">The sequence shown here is derived from an EMBL/GenBank/DDBJ whole genome shotgun (WGS) entry which is preliminary data.</text>
</comment>
<feature type="region of interest" description="Disordered" evidence="1">
    <location>
        <begin position="118"/>
        <end position="148"/>
    </location>
</feature>
<evidence type="ECO:0000313" key="3">
    <source>
        <dbReference type="Proteomes" id="UP001177670"/>
    </source>
</evidence>
<dbReference type="Proteomes" id="UP001177670">
    <property type="component" value="Unassembled WGS sequence"/>
</dbReference>